<organism evidence="1 2">
    <name type="scientific">Microbacterium natoriense</name>
    <dbReference type="NCBI Taxonomy" id="284570"/>
    <lineage>
        <taxon>Bacteria</taxon>
        <taxon>Bacillati</taxon>
        <taxon>Actinomycetota</taxon>
        <taxon>Actinomycetes</taxon>
        <taxon>Micrococcales</taxon>
        <taxon>Microbacteriaceae</taxon>
        <taxon>Microbacterium</taxon>
    </lineage>
</organism>
<gene>
    <name evidence="1" type="ORF">QFZ53_001464</name>
</gene>
<dbReference type="InterPro" id="IPR042001">
    <property type="entry name" value="Sortase_F"/>
</dbReference>
<dbReference type="SUPFAM" id="SSF63817">
    <property type="entry name" value="Sortase"/>
    <property type="match status" value="1"/>
</dbReference>
<protein>
    <recommendedName>
        <fullName evidence="3">Class F sortase</fullName>
    </recommendedName>
</protein>
<name>A0AAW8EVG3_9MICO</name>
<accession>A0AAW8EVG3</accession>
<dbReference type="AlphaFoldDB" id="A0AAW8EVG3"/>
<dbReference type="RefSeq" id="WP_307295050.1">
    <property type="nucleotide sequence ID" value="NZ_JAUSXV010000001.1"/>
</dbReference>
<dbReference type="CDD" id="cd05829">
    <property type="entry name" value="Sortase_F"/>
    <property type="match status" value="1"/>
</dbReference>
<sequence length="207" mass="21675">MIKDRSTSWITSTMMVIGGVAVLLGAAVLSWSVVATPDGPRDLNGNLVLFDEDPPPPADLQPTADGLRLRVPQVELEVGVGEMHSVGGQVTPPDFTNAYIVRDLGGSGPGDSVYIAMHSLRGGGVAPGNSLFDADSQQALVAVGSAIYLDGVEYRITQTRNVLKKELPSDGIWDQPAGTLTLITCLQEIDGRASTMNFVVTASLVAG</sequence>
<evidence type="ECO:0008006" key="3">
    <source>
        <dbReference type="Google" id="ProtNLM"/>
    </source>
</evidence>
<comment type="caution">
    <text evidence="1">The sequence shown here is derived from an EMBL/GenBank/DDBJ whole genome shotgun (WGS) entry which is preliminary data.</text>
</comment>
<dbReference type="Proteomes" id="UP001244427">
    <property type="component" value="Unassembled WGS sequence"/>
</dbReference>
<dbReference type="InterPro" id="IPR023365">
    <property type="entry name" value="Sortase_dom-sf"/>
</dbReference>
<reference evidence="1 2" key="1">
    <citation type="submission" date="2023-07" db="EMBL/GenBank/DDBJ databases">
        <title>Comparative genomics of wheat-associated soil bacteria to identify genetic determinants of phenazine resistance.</title>
        <authorList>
            <person name="Mouncey N."/>
        </authorList>
    </citation>
    <scope>NUCLEOTIDE SEQUENCE [LARGE SCALE GENOMIC DNA]</scope>
    <source>
        <strain evidence="1 2">W4I9-1</strain>
    </source>
</reference>
<evidence type="ECO:0000313" key="1">
    <source>
        <dbReference type="EMBL" id="MDQ0647268.1"/>
    </source>
</evidence>
<dbReference type="EMBL" id="JAUSXV010000001">
    <property type="protein sequence ID" value="MDQ0647268.1"/>
    <property type="molecule type" value="Genomic_DNA"/>
</dbReference>
<proteinExistence type="predicted"/>
<evidence type="ECO:0000313" key="2">
    <source>
        <dbReference type="Proteomes" id="UP001244427"/>
    </source>
</evidence>
<keyword evidence="2" id="KW-1185">Reference proteome</keyword>